<dbReference type="SMART" id="SM00053">
    <property type="entry name" value="DYNc"/>
    <property type="match status" value="1"/>
</dbReference>
<name>A0A150GSK1_GONPE</name>
<dbReference type="Pfam" id="PF02212">
    <property type="entry name" value="GED"/>
    <property type="match status" value="1"/>
</dbReference>
<dbReference type="EMBL" id="LSYV01000011">
    <property type="protein sequence ID" value="KXZ52300.1"/>
    <property type="molecule type" value="Genomic_DNA"/>
</dbReference>
<dbReference type="InterPro" id="IPR045063">
    <property type="entry name" value="Dynamin_N"/>
</dbReference>
<feature type="compositionally biased region" description="Basic and acidic residues" evidence="3">
    <location>
        <begin position="744"/>
        <end position="770"/>
    </location>
</feature>
<dbReference type="GO" id="GO:0003924">
    <property type="term" value="F:GTPase activity"/>
    <property type="evidence" value="ECO:0007669"/>
    <property type="project" value="InterPro"/>
</dbReference>
<dbReference type="InterPro" id="IPR020850">
    <property type="entry name" value="GED_dom"/>
</dbReference>
<evidence type="ECO:0000256" key="1">
    <source>
        <dbReference type="ARBA" id="ARBA00022741"/>
    </source>
</evidence>
<dbReference type="InterPro" id="IPR001401">
    <property type="entry name" value="Dynamin_GTPase"/>
</dbReference>
<dbReference type="Gene3D" id="3.40.50.300">
    <property type="entry name" value="P-loop containing nucleotide triphosphate hydrolases"/>
    <property type="match status" value="1"/>
</dbReference>
<sequence length="877" mass="95573">MLQRFSPMQGGRAQMPHNRKHMLPSLRLGSELLRGPQLRARTTCCSVLDTVAHLLSRPEPTTVTSNGTGSEYRDGLPPCADPGTHLAPALFPASRLRELGLDVLLNVPTVVIAGDQSSGKSSVVEGIAGVALPRSDGTCTRCPTEVRMRTVLGASTPGPWECRIKLCRDYDDEGKRLHKKPAEELFCRVTDRSHIAACVTAAQAVLLNPEAVSKAPGGAGAFVPDVSGARPKEASALRDLGSASDYQLMFTANKVVLEIDGAEEDLTIIDLPGIIHHHGKGKQYIEMVERMTKDYLKPANHIIAMVLPAGLDPETQAIRGWVREADPSGHRSIGIITKPDILADNAHIANRKLVELVCGRHEGAGQGEGYMHLGYYVVKNPSQEQLQEGITFTSAREAEEHYFKSSPHWASAVATSQHLRTRLGTGNLRTGLSALQVQQIEVQLPAIQQNAREHLAVYSKKLAEMPPPPSHDAFMELHTLVWRAAEALEGHVHATSATGDMAFYQTTKKLYKEYGQSVVRSTPAFVVGWTLITALNTKDKGIAPPSGSDPHEAAIGELDLAKYKPKDKPEATASSVLQSLDKMLARLQFPEKHMTLEQVQELRRRHEGRELPGFSPYSAVEELIRQHKGQWTNHANECLKAVADAVRGEGMAVLQETLGRYPKALGAIGAAFLDYVEELTVTAADQIHLLVDMEDADTFTLNECIFSKDQARFLRRLKRAYMPKTAQDGGDGAKLGGDGEEQDGGGKKQDGGGKKQDGGGKKQDGDGGRMKLVTDADEELRMMAACLAYFKVASRRVQDNVALVIRNILLRRLANRYTFVTAVMQKAGLATAEGLDPSAAARALLEEDQALAARRMQLQDMKRRLQEAMAVLHAPAV</sequence>
<dbReference type="GO" id="GO:0005874">
    <property type="term" value="C:microtubule"/>
    <property type="evidence" value="ECO:0007669"/>
    <property type="project" value="TreeGrafter"/>
</dbReference>
<accession>A0A150GSK1</accession>
<dbReference type="PANTHER" id="PTHR11566">
    <property type="entry name" value="DYNAMIN"/>
    <property type="match status" value="1"/>
</dbReference>
<dbReference type="GO" id="GO:0005737">
    <property type="term" value="C:cytoplasm"/>
    <property type="evidence" value="ECO:0007669"/>
    <property type="project" value="TreeGrafter"/>
</dbReference>
<dbReference type="InterPro" id="IPR022812">
    <property type="entry name" value="Dynamin"/>
</dbReference>
<evidence type="ECO:0000313" key="6">
    <source>
        <dbReference type="EMBL" id="KXZ52300.1"/>
    </source>
</evidence>
<dbReference type="Gene3D" id="1.20.120.1240">
    <property type="entry name" value="Dynamin, middle domain"/>
    <property type="match status" value="1"/>
</dbReference>
<comment type="caution">
    <text evidence="6">The sequence shown here is derived from an EMBL/GenBank/DDBJ whole genome shotgun (WGS) entry which is preliminary data.</text>
</comment>
<dbReference type="Pfam" id="PF01031">
    <property type="entry name" value="Dynamin_M"/>
    <property type="match status" value="2"/>
</dbReference>
<dbReference type="Pfam" id="PF00350">
    <property type="entry name" value="Dynamin_N"/>
    <property type="match status" value="1"/>
</dbReference>
<dbReference type="PANTHER" id="PTHR11566:SF21">
    <property type="entry name" value="DYNAMIN RELATED PROTEIN 1, ISOFORM A"/>
    <property type="match status" value="1"/>
</dbReference>
<organism evidence="6 7">
    <name type="scientific">Gonium pectorale</name>
    <name type="common">Green alga</name>
    <dbReference type="NCBI Taxonomy" id="33097"/>
    <lineage>
        <taxon>Eukaryota</taxon>
        <taxon>Viridiplantae</taxon>
        <taxon>Chlorophyta</taxon>
        <taxon>core chlorophytes</taxon>
        <taxon>Chlorophyceae</taxon>
        <taxon>CS clade</taxon>
        <taxon>Chlamydomonadales</taxon>
        <taxon>Volvocaceae</taxon>
        <taxon>Gonium</taxon>
    </lineage>
</organism>
<evidence type="ECO:0008006" key="8">
    <source>
        <dbReference type="Google" id="ProtNLM"/>
    </source>
</evidence>
<evidence type="ECO:0000256" key="2">
    <source>
        <dbReference type="ARBA" id="ARBA00023134"/>
    </source>
</evidence>
<evidence type="ECO:0000259" key="5">
    <source>
        <dbReference type="PROSITE" id="PS51718"/>
    </source>
</evidence>
<keyword evidence="1" id="KW-0547">Nucleotide-binding</keyword>
<dbReference type="Proteomes" id="UP000075714">
    <property type="component" value="Unassembled WGS sequence"/>
</dbReference>
<feature type="domain" description="Dynamin-type G" evidence="5">
    <location>
        <begin position="104"/>
        <end position="445"/>
    </location>
</feature>
<feature type="region of interest" description="Disordered" evidence="3">
    <location>
        <begin position="725"/>
        <end position="770"/>
    </location>
</feature>
<dbReference type="PROSITE" id="PS51718">
    <property type="entry name" value="G_DYNAMIN_2"/>
    <property type="match status" value="1"/>
</dbReference>
<dbReference type="PRINTS" id="PR00195">
    <property type="entry name" value="DYNAMIN"/>
</dbReference>
<dbReference type="InterPro" id="IPR027417">
    <property type="entry name" value="P-loop_NTPase"/>
</dbReference>
<dbReference type="InterPro" id="IPR003130">
    <property type="entry name" value="GED"/>
</dbReference>
<dbReference type="GO" id="GO:0008017">
    <property type="term" value="F:microtubule binding"/>
    <property type="evidence" value="ECO:0007669"/>
    <property type="project" value="TreeGrafter"/>
</dbReference>
<dbReference type="PROSITE" id="PS51388">
    <property type="entry name" value="GED"/>
    <property type="match status" value="1"/>
</dbReference>
<reference evidence="7" key="1">
    <citation type="journal article" date="2016" name="Nat. Commun.">
        <title>The Gonium pectorale genome demonstrates co-option of cell cycle regulation during the evolution of multicellularity.</title>
        <authorList>
            <person name="Hanschen E.R."/>
            <person name="Marriage T.N."/>
            <person name="Ferris P.J."/>
            <person name="Hamaji T."/>
            <person name="Toyoda A."/>
            <person name="Fujiyama A."/>
            <person name="Neme R."/>
            <person name="Noguchi H."/>
            <person name="Minakuchi Y."/>
            <person name="Suzuki M."/>
            <person name="Kawai-Toyooka H."/>
            <person name="Smith D.R."/>
            <person name="Sparks H."/>
            <person name="Anderson J."/>
            <person name="Bakaric R."/>
            <person name="Luria V."/>
            <person name="Karger A."/>
            <person name="Kirschner M.W."/>
            <person name="Durand P.M."/>
            <person name="Michod R.E."/>
            <person name="Nozaki H."/>
            <person name="Olson B.J."/>
        </authorList>
    </citation>
    <scope>NUCLEOTIDE SEQUENCE [LARGE SCALE GENOMIC DNA]</scope>
    <source>
        <strain evidence="7">NIES-2863</strain>
    </source>
</reference>
<feature type="domain" description="GED" evidence="4">
    <location>
        <begin position="779"/>
        <end position="877"/>
    </location>
</feature>
<evidence type="ECO:0000256" key="3">
    <source>
        <dbReference type="SAM" id="MobiDB-lite"/>
    </source>
</evidence>
<dbReference type="CDD" id="cd08771">
    <property type="entry name" value="DLP_1"/>
    <property type="match status" value="1"/>
</dbReference>
<evidence type="ECO:0000259" key="4">
    <source>
        <dbReference type="PROSITE" id="PS51388"/>
    </source>
</evidence>
<dbReference type="InterPro" id="IPR000375">
    <property type="entry name" value="Dynamin_stalk"/>
</dbReference>
<proteinExistence type="predicted"/>
<keyword evidence="2" id="KW-0342">GTP-binding</keyword>
<dbReference type="SUPFAM" id="SSF52540">
    <property type="entry name" value="P-loop containing nucleoside triphosphate hydrolases"/>
    <property type="match status" value="1"/>
</dbReference>
<dbReference type="STRING" id="33097.A0A150GSK1"/>
<dbReference type="AlphaFoldDB" id="A0A150GSK1"/>
<keyword evidence="7" id="KW-1185">Reference proteome</keyword>
<protein>
    <recommendedName>
        <fullName evidence="8">GED domain-containing protein</fullName>
    </recommendedName>
</protein>
<dbReference type="GO" id="GO:0016020">
    <property type="term" value="C:membrane"/>
    <property type="evidence" value="ECO:0007669"/>
    <property type="project" value="TreeGrafter"/>
</dbReference>
<evidence type="ECO:0000313" key="7">
    <source>
        <dbReference type="Proteomes" id="UP000075714"/>
    </source>
</evidence>
<dbReference type="OrthoDB" id="529871at2759"/>
<gene>
    <name evidence="6" type="ORF">GPECTOR_10g932</name>
</gene>
<dbReference type="GO" id="GO:0005525">
    <property type="term" value="F:GTP binding"/>
    <property type="evidence" value="ECO:0007669"/>
    <property type="project" value="InterPro"/>
</dbReference>
<dbReference type="InterPro" id="IPR030381">
    <property type="entry name" value="G_DYNAMIN_dom"/>
</dbReference>